<dbReference type="InterPro" id="IPR001638">
    <property type="entry name" value="Solute-binding_3/MltF_N"/>
</dbReference>
<dbReference type="Gene3D" id="3.40.190.10">
    <property type="entry name" value="Periplasmic binding protein-like II"/>
    <property type="match status" value="2"/>
</dbReference>
<evidence type="ECO:0000259" key="1">
    <source>
        <dbReference type="SMART" id="SM00062"/>
    </source>
</evidence>
<comment type="caution">
    <text evidence="2">The sequence shown here is derived from an EMBL/GenBank/DDBJ whole genome shotgun (WGS) entry which is preliminary data.</text>
</comment>
<evidence type="ECO:0000313" key="2">
    <source>
        <dbReference type="EMBL" id="MDC8783910.1"/>
    </source>
</evidence>
<evidence type="ECO:0000313" key="3">
    <source>
        <dbReference type="Proteomes" id="UP001219862"/>
    </source>
</evidence>
<keyword evidence="3" id="KW-1185">Reference proteome</keyword>
<name>A0ABT5KN79_9BURK</name>
<gene>
    <name evidence="2" type="ORF">PRZ01_01740</name>
</gene>
<protein>
    <submittedName>
        <fullName evidence="2">Transporter substrate-binding domain-containing protein</fullName>
    </submittedName>
</protein>
<dbReference type="PANTHER" id="PTHR38834:SF3">
    <property type="entry name" value="SOLUTE-BINDING PROTEIN FAMILY 3_N-TERMINAL DOMAIN-CONTAINING PROTEIN"/>
    <property type="match status" value="1"/>
</dbReference>
<proteinExistence type="predicted"/>
<organism evidence="2 3">
    <name type="scientific">Roseateles koreensis</name>
    <dbReference type="NCBI Taxonomy" id="2987526"/>
    <lineage>
        <taxon>Bacteria</taxon>
        <taxon>Pseudomonadati</taxon>
        <taxon>Pseudomonadota</taxon>
        <taxon>Betaproteobacteria</taxon>
        <taxon>Burkholderiales</taxon>
        <taxon>Sphaerotilaceae</taxon>
        <taxon>Roseateles</taxon>
    </lineage>
</organism>
<dbReference type="SMART" id="SM00062">
    <property type="entry name" value="PBPb"/>
    <property type="match status" value="1"/>
</dbReference>
<dbReference type="EMBL" id="JAQQXS010000001">
    <property type="protein sequence ID" value="MDC8783910.1"/>
    <property type="molecule type" value="Genomic_DNA"/>
</dbReference>
<sequence length="254" mass="29232">MFRLFLAAITLLLIKPALAIGISEITVCWEEGLKPPYLMLNEQQKVTGIAVDMLNEILEHEKIKAINVLRPWKRCLEQIKTNEVTLVPNASFNEERAQFSHYTKPLYETHLVLFYRKDVFPEQPQVKTMESLSKYRVIGINGFNYQRYQKKIMIDTGALDRKAQFAMLVAGRGDFAAEQLEVHQYLDKQNKPRSLALDYIPDPAQGTQPFYILVSKAFLQGNELASLIDKGIDRWKAKGLDKKLVEKYLALPEE</sequence>
<reference evidence="2 3" key="1">
    <citation type="submission" date="2022-10" db="EMBL/GenBank/DDBJ databases">
        <title>paucibacter sp. hw8 Genome sequencing.</title>
        <authorList>
            <person name="Park S."/>
        </authorList>
    </citation>
    <scope>NUCLEOTIDE SEQUENCE [LARGE SCALE GENOMIC DNA]</scope>
    <source>
        <strain evidence="3">hw8</strain>
    </source>
</reference>
<dbReference type="PANTHER" id="PTHR38834">
    <property type="entry name" value="PERIPLASMIC SUBSTRATE BINDING PROTEIN FAMILY 3"/>
    <property type="match status" value="1"/>
</dbReference>
<dbReference type="Proteomes" id="UP001219862">
    <property type="component" value="Unassembled WGS sequence"/>
</dbReference>
<dbReference type="Pfam" id="PF00497">
    <property type="entry name" value="SBP_bac_3"/>
    <property type="match status" value="1"/>
</dbReference>
<accession>A0ABT5KN79</accession>
<feature type="domain" description="Solute-binding protein family 3/N-terminal" evidence="1">
    <location>
        <begin position="24"/>
        <end position="252"/>
    </location>
</feature>
<dbReference type="RefSeq" id="WP_273595014.1">
    <property type="nucleotide sequence ID" value="NZ_JAQQXS010000001.1"/>
</dbReference>
<dbReference type="SUPFAM" id="SSF53850">
    <property type="entry name" value="Periplasmic binding protein-like II"/>
    <property type="match status" value="1"/>
</dbReference>